<dbReference type="PROSITE" id="PS01117">
    <property type="entry name" value="HTH_MARR_1"/>
    <property type="match status" value="1"/>
</dbReference>
<sequence>MANLLVVDLVTLNDVPMGRLLALAGHVVTQRWNRFLAEKFNLTQAGMVALMTLDKNGPMPHREVAQRCFVRPATLTGIVDTLERDGLVERQRDDSDRRSVRLAITPAGHERLAGLSVLIRSGRPLTSVDADPEKAAVIREFLLEVIGSGEEPGMTVPTDGAEGQKKC</sequence>
<dbReference type="InterPro" id="IPR039422">
    <property type="entry name" value="MarR/SlyA-like"/>
</dbReference>
<dbReference type="Gene3D" id="1.10.10.10">
    <property type="entry name" value="Winged helix-like DNA-binding domain superfamily/Winged helix DNA-binding domain"/>
    <property type="match status" value="1"/>
</dbReference>
<gene>
    <name evidence="5" type="ORF">ACFQZ8_12440</name>
</gene>
<dbReference type="PANTHER" id="PTHR33164">
    <property type="entry name" value="TRANSCRIPTIONAL REGULATOR, MARR FAMILY"/>
    <property type="match status" value="1"/>
</dbReference>
<dbReference type="PANTHER" id="PTHR33164:SF43">
    <property type="entry name" value="HTH-TYPE TRANSCRIPTIONAL REPRESSOR YETL"/>
    <property type="match status" value="1"/>
</dbReference>
<evidence type="ECO:0000256" key="1">
    <source>
        <dbReference type="ARBA" id="ARBA00023015"/>
    </source>
</evidence>
<keyword evidence="6" id="KW-1185">Reference proteome</keyword>
<comment type="caution">
    <text evidence="5">The sequence shown here is derived from an EMBL/GenBank/DDBJ whole genome shotgun (WGS) entry which is preliminary data.</text>
</comment>
<dbReference type="SMART" id="SM00347">
    <property type="entry name" value="HTH_MARR"/>
    <property type="match status" value="1"/>
</dbReference>
<dbReference type="SUPFAM" id="SSF46785">
    <property type="entry name" value="Winged helix' DNA-binding domain"/>
    <property type="match status" value="1"/>
</dbReference>
<evidence type="ECO:0000256" key="2">
    <source>
        <dbReference type="ARBA" id="ARBA00023125"/>
    </source>
</evidence>
<dbReference type="Pfam" id="PF01047">
    <property type="entry name" value="MarR"/>
    <property type="match status" value="1"/>
</dbReference>
<evidence type="ECO:0000256" key="3">
    <source>
        <dbReference type="ARBA" id="ARBA00023163"/>
    </source>
</evidence>
<evidence type="ECO:0000259" key="4">
    <source>
        <dbReference type="PROSITE" id="PS50995"/>
    </source>
</evidence>
<organism evidence="5 6">
    <name type="scientific">Micromonospora azadirachtae</name>
    <dbReference type="NCBI Taxonomy" id="1970735"/>
    <lineage>
        <taxon>Bacteria</taxon>
        <taxon>Bacillati</taxon>
        <taxon>Actinomycetota</taxon>
        <taxon>Actinomycetes</taxon>
        <taxon>Micromonosporales</taxon>
        <taxon>Micromonosporaceae</taxon>
        <taxon>Micromonospora</taxon>
    </lineage>
</organism>
<dbReference type="InterPro" id="IPR000835">
    <property type="entry name" value="HTH_MarR-typ"/>
</dbReference>
<accession>A0ABW3A1J6</accession>
<evidence type="ECO:0000313" key="5">
    <source>
        <dbReference type="EMBL" id="MFD0784715.1"/>
    </source>
</evidence>
<dbReference type="PROSITE" id="PS50995">
    <property type="entry name" value="HTH_MARR_2"/>
    <property type="match status" value="1"/>
</dbReference>
<evidence type="ECO:0000313" key="6">
    <source>
        <dbReference type="Proteomes" id="UP001597053"/>
    </source>
</evidence>
<dbReference type="Proteomes" id="UP001597053">
    <property type="component" value="Unassembled WGS sequence"/>
</dbReference>
<keyword evidence="2" id="KW-0238">DNA-binding</keyword>
<keyword evidence="1" id="KW-0805">Transcription regulation</keyword>
<proteinExistence type="predicted"/>
<dbReference type="EMBL" id="JBHTHM010000518">
    <property type="protein sequence ID" value="MFD0784715.1"/>
    <property type="molecule type" value="Genomic_DNA"/>
</dbReference>
<reference evidence="6" key="1">
    <citation type="journal article" date="2019" name="Int. J. Syst. Evol. Microbiol.">
        <title>The Global Catalogue of Microorganisms (GCM) 10K type strain sequencing project: providing services to taxonomists for standard genome sequencing and annotation.</title>
        <authorList>
            <consortium name="The Broad Institute Genomics Platform"/>
            <consortium name="The Broad Institute Genome Sequencing Center for Infectious Disease"/>
            <person name="Wu L."/>
            <person name="Ma J."/>
        </authorList>
    </citation>
    <scope>NUCLEOTIDE SEQUENCE [LARGE SCALE GENOMIC DNA]</scope>
    <source>
        <strain evidence="6">JCM 32148</strain>
    </source>
</reference>
<name>A0ABW3A1J6_9ACTN</name>
<dbReference type="InterPro" id="IPR036390">
    <property type="entry name" value="WH_DNA-bd_sf"/>
</dbReference>
<dbReference type="InterPro" id="IPR036388">
    <property type="entry name" value="WH-like_DNA-bd_sf"/>
</dbReference>
<dbReference type="InterPro" id="IPR023187">
    <property type="entry name" value="Tscrpt_reg_MarR-type_CS"/>
</dbReference>
<feature type="domain" description="HTH marR-type" evidence="4">
    <location>
        <begin position="14"/>
        <end position="147"/>
    </location>
</feature>
<keyword evidence="3" id="KW-0804">Transcription</keyword>
<protein>
    <submittedName>
        <fullName evidence="5">MarR family winged helix-turn-helix transcriptional regulator</fullName>
    </submittedName>
</protein>